<keyword evidence="2" id="KW-1185">Reference proteome</keyword>
<dbReference type="EnsemblPlants" id="LPERR01G05770.3">
    <property type="protein sequence ID" value="LPERR01G05770.3"/>
    <property type="gene ID" value="LPERR01G05770"/>
</dbReference>
<reference evidence="1 2" key="1">
    <citation type="submission" date="2012-08" db="EMBL/GenBank/DDBJ databases">
        <title>Oryza genome evolution.</title>
        <authorList>
            <person name="Wing R.A."/>
        </authorList>
    </citation>
    <scope>NUCLEOTIDE SEQUENCE</scope>
</reference>
<proteinExistence type="predicted"/>
<dbReference type="Gramene" id="LPERR01G05770.3">
    <property type="protein sequence ID" value="LPERR01G05770.3"/>
    <property type="gene ID" value="LPERR01G05770"/>
</dbReference>
<sequence length="72" mass="8648">MRRWPKSPCKKSSKTPSLDDCIQDLDTLVRDYKRHKSSRDIENEEMAKLHQILREDGFSESDLICYQMHHNR</sequence>
<organism evidence="1 2">
    <name type="scientific">Leersia perrieri</name>
    <dbReference type="NCBI Taxonomy" id="77586"/>
    <lineage>
        <taxon>Eukaryota</taxon>
        <taxon>Viridiplantae</taxon>
        <taxon>Streptophyta</taxon>
        <taxon>Embryophyta</taxon>
        <taxon>Tracheophyta</taxon>
        <taxon>Spermatophyta</taxon>
        <taxon>Magnoliopsida</taxon>
        <taxon>Liliopsida</taxon>
        <taxon>Poales</taxon>
        <taxon>Poaceae</taxon>
        <taxon>BOP clade</taxon>
        <taxon>Oryzoideae</taxon>
        <taxon>Oryzeae</taxon>
        <taxon>Oryzinae</taxon>
        <taxon>Leersia</taxon>
    </lineage>
</organism>
<evidence type="ECO:0000313" key="1">
    <source>
        <dbReference type="EnsemblPlants" id="LPERR01G05770.3"/>
    </source>
</evidence>
<dbReference type="HOGENOM" id="CLU_2725805_0_0_1"/>
<protein>
    <submittedName>
        <fullName evidence="1">Uncharacterized protein</fullName>
    </submittedName>
</protein>
<name>A0A0D9UXW0_9ORYZ</name>
<reference evidence="1" key="3">
    <citation type="submission" date="2015-04" db="UniProtKB">
        <authorList>
            <consortium name="EnsemblPlants"/>
        </authorList>
    </citation>
    <scope>IDENTIFICATION</scope>
</reference>
<dbReference type="AlphaFoldDB" id="A0A0D9UXW0"/>
<reference evidence="2" key="2">
    <citation type="submission" date="2013-12" db="EMBL/GenBank/DDBJ databases">
        <authorList>
            <person name="Yu Y."/>
            <person name="Lee S."/>
            <person name="de Baynast K."/>
            <person name="Wissotski M."/>
            <person name="Liu L."/>
            <person name="Talag J."/>
            <person name="Goicoechea J."/>
            <person name="Angelova A."/>
            <person name="Jetty R."/>
            <person name="Kudrna D."/>
            <person name="Golser W."/>
            <person name="Rivera L."/>
            <person name="Zhang J."/>
            <person name="Wing R."/>
        </authorList>
    </citation>
    <scope>NUCLEOTIDE SEQUENCE</scope>
</reference>
<accession>A0A0D9UXW0</accession>
<dbReference type="Proteomes" id="UP000032180">
    <property type="component" value="Chromosome 1"/>
</dbReference>
<evidence type="ECO:0000313" key="2">
    <source>
        <dbReference type="Proteomes" id="UP000032180"/>
    </source>
</evidence>